<organism evidence="1 2">
    <name type="scientific">Gemmata palustris</name>
    <dbReference type="NCBI Taxonomy" id="2822762"/>
    <lineage>
        <taxon>Bacteria</taxon>
        <taxon>Pseudomonadati</taxon>
        <taxon>Planctomycetota</taxon>
        <taxon>Planctomycetia</taxon>
        <taxon>Gemmatales</taxon>
        <taxon>Gemmataceae</taxon>
        <taxon>Gemmata</taxon>
    </lineage>
</organism>
<dbReference type="EMBL" id="JAGKQQ010000001">
    <property type="protein sequence ID" value="MBP3956088.1"/>
    <property type="molecule type" value="Genomic_DNA"/>
</dbReference>
<dbReference type="NCBIfam" id="TIGR02996">
    <property type="entry name" value="rpt_mate_G_obs"/>
    <property type="match status" value="1"/>
</dbReference>
<dbReference type="InterPro" id="IPR014338">
    <property type="entry name" value="CHP02996_rpt-companion-dom"/>
</dbReference>
<sequence length="550" mass="60550">MSDEAAFLGAIREYPDEDTPRLAFADWLDEQGDSTKSERAAFIRAQVELARLPSDDPRCVDLEVIERQLLAKNVGAWAAPCPAFQNWEYAGEGPYRAVFRRGFLEAVDGLGVPGGTSTNYFAELCAAHPIRDGGVFPTNNLASTASWPEWGRIESLKLWASFTARHPASYPGEQFQQVDSFLQHADLTRLRKLGLTLPEIGERSVLHWFRMPLFRQLTGLDLAVWARDVPQNGDLVLELANGDFPNLRKLYLSSIPTAAYTRATNRFINSDTWKRITSLHLGNGSDFPWIRALATARLQRLALTASVGSGTAQAFANAVLAVPDPVTLEELRLHGPGTHGEDLSRILASHFVSNLRWLRFDHAELTDDDLRRIAESPALANLNSLSLWLHHTAGAGLHALFASPNLGRLTDLQIHGGRVPPDAIRALARNSSCRGLRTLTLGSLFVPSALTALADGDVFPDLHTIAFECWRPSPDPSTVEAFVNSPKFPRLCVVHFGTDSDYVQDLLPVFRNCKRLAWAGGEMIDGGDGTRVALVPENVYLPNHLDGLSE</sequence>
<name>A0ABS5BQU0_9BACT</name>
<reference evidence="1 2" key="1">
    <citation type="submission" date="2021-04" db="EMBL/GenBank/DDBJ databases">
        <authorList>
            <person name="Ivanova A."/>
        </authorList>
    </citation>
    <scope>NUCLEOTIDE SEQUENCE [LARGE SCALE GENOMIC DNA]</scope>
    <source>
        <strain evidence="1 2">G18</strain>
    </source>
</reference>
<dbReference type="RefSeq" id="WP_210654123.1">
    <property type="nucleotide sequence ID" value="NZ_JAGKQQ010000001.1"/>
</dbReference>
<accession>A0ABS5BQU0</accession>
<dbReference type="InterPro" id="IPR032675">
    <property type="entry name" value="LRR_dom_sf"/>
</dbReference>
<keyword evidence="2" id="KW-1185">Reference proteome</keyword>
<evidence type="ECO:0000313" key="1">
    <source>
        <dbReference type="EMBL" id="MBP3956088.1"/>
    </source>
</evidence>
<comment type="caution">
    <text evidence="1">The sequence shown here is derived from an EMBL/GenBank/DDBJ whole genome shotgun (WGS) entry which is preliminary data.</text>
</comment>
<gene>
    <name evidence="1" type="ORF">J8F10_12425</name>
</gene>
<dbReference type="Gene3D" id="3.80.10.10">
    <property type="entry name" value="Ribonuclease Inhibitor"/>
    <property type="match status" value="1"/>
</dbReference>
<protein>
    <submittedName>
        <fullName evidence="1">TIGR02996 domain-containing protein</fullName>
    </submittedName>
</protein>
<proteinExistence type="predicted"/>
<dbReference type="Proteomes" id="UP000676565">
    <property type="component" value="Unassembled WGS sequence"/>
</dbReference>
<evidence type="ECO:0000313" key="2">
    <source>
        <dbReference type="Proteomes" id="UP000676565"/>
    </source>
</evidence>
<dbReference type="SUPFAM" id="SSF52047">
    <property type="entry name" value="RNI-like"/>
    <property type="match status" value="1"/>
</dbReference>